<dbReference type="GO" id="GO:0000428">
    <property type="term" value="C:DNA-directed RNA polymerase complex"/>
    <property type="evidence" value="ECO:0007669"/>
    <property type="project" value="UniProtKB-KW"/>
</dbReference>
<gene>
    <name evidence="1 3" type="primary">rpb-12</name>
    <name evidence="1" type="ORF">CELE_F23B2.13</name>
    <name evidence="3" type="ORF">F23B2.13</name>
</gene>
<keyword evidence="1" id="KW-0804">Transcription</keyword>
<dbReference type="Bgee" id="WBGene00009078">
    <property type="expression patterns" value="Expressed in embryo and 4 other cell types or tissues"/>
</dbReference>
<dbReference type="ExpressionAtlas" id="X5M5N4">
    <property type="expression patterns" value="baseline and differential"/>
</dbReference>
<organism evidence="1 2">
    <name type="scientific">Caenorhabditis elegans</name>
    <dbReference type="NCBI Taxonomy" id="6239"/>
    <lineage>
        <taxon>Eukaryota</taxon>
        <taxon>Metazoa</taxon>
        <taxon>Ecdysozoa</taxon>
        <taxon>Nematoda</taxon>
        <taxon>Chromadorea</taxon>
        <taxon>Rhabditida</taxon>
        <taxon>Rhabditina</taxon>
        <taxon>Rhabditomorpha</taxon>
        <taxon>Rhabditoidea</taxon>
        <taxon>Rhabditidae</taxon>
        <taxon>Peloderinae</taxon>
        <taxon>Caenorhabditis</taxon>
    </lineage>
</organism>
<name>X5M5N4_CAEEL</name>
<keyword evidence="2" id="KW-1185">Reference proteome</keyword>
<dbReference type="Proteomes" id="UP000001940">
    <property type="component" value="Chromosome IV"/>
</dbReference>
<dbReference type="GeneID" id="184886"/>
<dbReference type="HOGENOM" id="CLU_3417449_0_0_1"/>
<reference evidence="1 2" key="1">
    <citation type="journal article" date="1998" name="Science">
        <title>Genome sequence of the nematode C. elegans: a platform for investigating biology.</title>
        <authorList>
            <consortium name="The C. elegans sequencing consortium"/>
            <person name="Sulson J.E."/>
            <person name="Waterston R."/>
        </authorList>
    </citation>
    <scope>NUCLEOTIDE SEQUENCE [LARGE SCALE GENOMIC DNA]</scope>
    <source>
        <strain evidence="1 2">Bristol N2</strain>
    </source>
</reference>
<dbReference type="RefSeq" id="NP_001380171.1">
    <property type="nucleotide sequence ID" value="NM_001392364.1"/>
</dbReference>
<dbReference type="AGR" id="WB:WBGene00009078"/>
<dbReference type="KEGG" id="cel:CELE_F23B2.13"/>
<protein>
    <submittedName>
        <fullName evidence="1">DNA-directed RNA polymerases I, II, and III subunit RPABC4</fullName>
    </submittedName>
</protein>
<proteinExistence type="predicted"/>
<accession>X5M5N4</accession>
<dbReference type="OrthoDB" id="5585087at2759"/>
<dbReference type="EMBL" id="BX284604">
    <property type="protein sequence ID" value="CDO50112.1"/>
    <property type="molecule type" value="Genomic_DNA"/>
</dbReference>
<sequence length="26" mass="2990">MKSNRKTPFAAENADIVFYTRKDAES</sequence>
<evidence type="ECO:0000313" key="3">
    <source>
        <dbReference type="WormBase" id="F23B2.13b"/>
    </source>
</evidence>
<evidence type="ECO:0000313" key="2">
    <source>
        <dbReference type="Proteomes" id="UP000001940"/>
    </source>
</evidence>
<dbReference type="CTD" id="184886"/>
<dbReference type="WormBase" id="F23B2.13b">
    <property type="protein sequence ID" value="CE49689"/>
    <property type="gene ID" value="WBGene00009078"/>
    <property type="gene designation" value="rpb-12"/>
</dbReference>
<keyword evidence="1" id="KW-0240">DNA-directed RNA polymerase</keyword>
<evidence type="ECO:0000313" key="1">
    <source>
        <dbReference type="EMBL" id="CDO50112.1"/>
    </source>
</evidence>
<dbReference type="AlphaFoldDB" id="X5M5N4"/>